<evidence type="ECO:0000259" key="4">
    <source>
        <dbReference type="PROSITE" id="PS50048"/>
    </source>
</evidence>
<dbReference type="Pfam" id="PF00172">
    <property type="entry name" value="Zn_clus"/>
    <property type="match status" value="1"/>
</dbReference>
<dbReference type="GO" id="GO:0006351">
    <property type="term" value="P:DNA-templated transcription"/>
    <property type="evidence" value="ECO:0007669"/>
    <property type="project" value="InterPro"/>
</dbReference>
<dbReference type="Gene3D" id="4.10.240.10">
    <property type="entry name" value="Zn(2)-C6 fungal-type DNA-binding domain"/>
    <property type="match status" value="1"/>
</dbReference>
<feature type="compositionally biased region" description="Polar residues" evidence="3">
    <location>
        <begin position="708"/>
        <end position="719"/>
    </location>
</feature>
<feature type="compositionally biased region" description="Polar residues" evidence="3">
    <location>
        <begin position="475"/>
        <end position="494"/>
    </location>
</feature>
<dbReference type="PANTHER" id="PTHR47431">
    <property type="entry name" value="ZN(II)2CYS6 TRANSCRIPTION FACTOR (EUROFUNG)-RELATED"/>
    <property type="match status" value="1"/>
</dbReference>
<dbReference type="SUPFAM" id="SSF57701">
    <property type="entry name" value="Zn2/Cys6 DNA-binding domain"/>
    <property type="match status" value="1"/>
</dbReference>
<dbReference type="GeneID" id="39587846"/>
<protein>
    <recommendedName>
        <fullName evidence="4">Zn(2)-C6 fungal-type domain-containing protein</fullName>
    </recommendedName>
</protein>
<dbReference type="SMART" id="SM00066">
    <property type="entry name" value="GAL4"/>
    <property type="match status" value="1"/>
</dbReference>
<feature type="compositionally biased region" description="Low complexity" evidence="3">
    <location>
        <begin position="460"/>
        <end position="474"/>
    </location>
</feature>
<name>A0A427XF49_9TREE</name>
<keyword evidence="1" id="KW-0479">Metal-binding</keyword>
<feature type="domain" description="Zn(2)-C6 fungal-type" evidence="4">
    <location>
        <begin position="35"/>
        <end position="65"/>
    </location>
</feature>
<dbReference type="PROSITE" id="PS50048">
    <property type="entry name" value="ZN2_CY6_FUNGAL_2"/>
    <property type="match status" value="1"/>
</dbReference>
<dbReference type="InterPro" id="IPR007219">
    <property type="entry name" value="XnlR_reg_dom"/>
</dbReference>
<evidence type="ECO:0000256" key="1">
    <source>
        <dbReference type="ARBA" id="ARBA00022723"/>
    </source>
</evidence>
<feature type="compositionally biased region" description="Low complexity" evidence="3">
    <location>
        <begin position="598"/>
        <end position="623"/>
    </location>
</feature>
<evidence type="ECO:0000313" key="5">
    <source>
        <dbReference type="EMBL" id="RSH77344.1"/>
    </source>
</evidence>
<dbReference type="GO" id="GO:0008270">
    <property type="term" value="F:zinc ion binding"/>
    <property type="evidence" value="ECO:0007669"/>
    <property type="project" value="InterPro"/>
</dbReference>
<feature type="region of interest" description="Disordered" evidence="3">
    <location>
        <begin position="564"/>
        <end position="737"/>
    </location>
</feature>
<dbReference type="InterPro" id="IPR001138">
    <property type="entry name" value="Zn2Cys6_DnaBD"/>
</dbReference>
<proteinExistence type="predicted"/>
<dbReference type="STRING" id="105984.A0A427XF49"/>
<comment type="caution">
    <text evidence="5">The sequence shown here is derived from an EMBL/GenBank/DDBJ whole genome shotgun (WGS) entry which is preliminary data.</text>
</comment>
<dbReference type="GO" id="GO:0003677">
    <property type="term" value="F:DNA binding"/>
    <property type="evidence" value="ECO:0007669"/>
    <property type="project" value="InterPro"/>
</dbReference>
<feature type="compositionally biased region" description="Low complexity" evidence="3">
    <location>
        <begin position="658"/>
        <end position="707"/>
    </location>
</feature>
<keyword evidence="6" id="KW-1185">Reference proteome</keyword>
<dbReference type="OrthoDB" id="39175at2759"/>
<accession>A0A427XF49</accession>
<feature type="compositionally biased region" description="Polar residues" evidence="3">
    <location>
        <begin position="633"/>
        <end position="646"/>
    </location>
</feature>
<organism evidence="5 6">
    <name type="scientific">Apiotrichum porosum</name>
    <dbReference type="NCBI Taxonomy" id="105984"/>
    <lineage>
        <taxon>Eukaryota</taxon>
        <taxon>Fungi</taxon>
        <taxon>Dikarya</taxon>
        <taxon>Basidiomycota</taxon>
        <taxon>Agaricomycotina</taxon>
        <taxon>Tremellomycetes</taxon>
        <taxon>Trichosporonales</taxon>
        <taxon>Trichosporonaceae</taxon>
        <taxon>Apiotrichum</taxon>
    </lineage>
</organism>
<feature type="compositionally biased region" description="Polar residues" evidence="3">
    <location>
        <begin position="585"/>
        <end position="595"/>
    </location>
</feature>
<dbReference type="Pfam" id="PF04082">
    <property type="entry name" value="Fungal_trans"/>
    <property type="match status" value="1"/>
</dbReference>
<feature type="compositionally biased region" description="Low complexity" evidence="3">
    <location>
        <begin position="573"/>
        <end position="583"/>
    </location>
</feature>
<feature type="compositionally biased region" description="Polar residues" evidence="3">
    <location>
        <begin position="520"/>
        <end position="539"/>
    </location>
</feature>
<feature type="region of interest" description="Disordered" evidence="3">
    <location>
        <begin position="450"/>
        <end position="552"/>
    </location>
</feature>
<dbReference type="CDD" id="cd00067">
    <property type="entry name" value="GAL4"/>
    <property type="match status" value="1"/>
</dbReference>
<sequence length="1020" mass="111451">MSGHVLPHTQLDDTGGVGRWKDADSKDGQGPVKAACLSCRQKKAKCDGVQPSCGQCSRKQIECIYIKSKRGGARKKRVANPPAPIVEFLKRLDSLLSVPNFGLQHAEPQEGDDPTNVVRTFASNEEVLRCYYNEVHPYLPIQPPRHYLVDVLPTLLTPESPFLLAAQTIMTLIPHTLDPSPKSASSKRLRSAASASLGKKTMAAIERQLAVAPHLECVQALTLLAVWEWGSTNDAEAAIARYSQAVQIAMAIGMHDLDKDTPKDAKGNGYALEGINWRKDALRRTWWLLYCYQITASLVSGIPAPVGTDDPRIKVDFPVCSDKDRTWSTWINCIRECYRIVGLVNQIVFSVPPDSDAPGLNSWASPGEPGELKEKQRQMLFIDKEINELMKQAERMSIIEHVPGGEDEVAKNQQSACRFALAVANIHLHRWTAFPEVSFFSKRICGFPKGEDDDEVDSPSQLSAGSGAGVSQGQTSPADPNPLSTQQRQVSYNSAPPPPLIPDPGYAANNMAQYPVPQATVPTPNNIQSAPANIGTAPQSMPGAGGGYGDDMYHVDQMMANFSVNHHQPPPLQQQQQQQQHQPAYATTSQQQFNNYGAPPQQQQQQFNASPQSQTFSSPTSQQYVATPAQFAPTPQTMVSTPFTPNSQPQYPTPAPQPQQQYSAPQQHQQYMPGAYPGQQQPQQQQQQQQYYPQQQQFTPNAQQTFNASPQSSTLQTYASPPGNMAMQPLQNQNSYTPPYPAQQMALQVQPGPSTISPVWNSNVMEWQQNQQLYDGVIQDMWDPNSFPTYLPQPWFAQNNGAMQLFTSGENQLAQSYPAFELPPEMAPVHDMAVGAPSGSGSAGGPGSLGGFRKHKAWGVDDKGDPDVQAAEEAAEAKQSEAFPPGFSLARCATAAHTIVRLEILHRSAAMAADDGIPRWIPFCSCGLVSGAYAFLLLILAVEAQNGYTDESRQQVEDLFTNVKIILAGLEAYGVMWEGINMMATEVRSAIDYASNLASEVRSQRSNASSPSVPSSLPSV</sequence>
<evidence type="ECO:0000256" key="2">
    <source>
        <dbReference type="ARBA" id="ARBA00023242"/>
    </source>
</evidence>
<dbReference type="GO" id="GO:0000981">
    <property type="term" value="F:DNA-binding transcription factor activity, RNA polymerase II-specific"/>
    <property type="evidence" value="ECO:0007669"/>
    <property type="project" value="InterPro"/>
</dbReference>
<dbReference type="RefSeq" id="XP_028472491.1">
    <property type="nucleotide sequence ID" value="XM_028618995.1"/>
</dbReference>
<evidence type="ECO:0000313" key="6">
    <source>
        <dbReference type="Proteomes" id="UP000279236"/>
    </source>
</evidence>
<dbReference type="PANTHER" id="PTHR47431:SF1">
    <property type="entry name" value="ZN(II)2CYS6 TRANSCRIPTION FACTOR (EUROFUNG)"/>
    <property type="match status" value="1"/>
</dbReference>
<feature type="region of interest" description="Disordered" evidence="3">
    <location>
        <begin position="1"/>
        <end position="29"/>
    </location>
</feature>
<dbReference type="Proteomes" id="UP000279236">
    <property type="component" value="Unassembled WGS sequence"/>
</dbReference>
<dbReference type="InterPro" id="IPR036864">
    <property type="entry name" value="Zn2-C6_fun-type_DNA-bd_sf"/>
</dbReference>
<gene>
    <name evidence="5" type="ORF">EHS24_003303</name>
</gene>
<keyword evidence="2" id="KW-0539">Nucleus</keyword>
<evidence type="ECO:0000256" key="3">
    <source>
        <dbReference type="SAM" id="MobiDB-lite"/>
    </source>
</evidence>
<dbReference type="EMBL" id="RSCE01000016">
    <property type="protein sequence ID" value="RSH77344.1"/>
    <property type="molecule type" value="Genomic_DNA"/>
</dbReference>
<reference evidence="5 6" key="1">
    <citation type="submission" date="2018-11" db="EMBL/GenBank/DDBJ databases">
        <title>Genome sequence of Apiotrichum porosum DSM 27194.</title>
        <authorList>
            <person name="Aliyu H."/>
            <person name="Gorte O."/>
            <person name="Ochsenreither K."/>
        </authorList>
    </citation>
    <scope>NUCLEOTIDE SEQUENCE [LARGE SCALE GENOMIC DNA]</scope>
    <source>
        <strain evidence="5 6">DSM 27194</strain>
    </source>
</reference>
<dbReference type="AlphaFoldDB" id="A0A427XF49"/>
<dbReference type="PROSITE" id="PS00463">
    <property type="entry name" value="ZN2_CY6_FUNGAL_1"/>
    <property type="match status" value="1"/>
</dbReference>
<dbReference type="CDD" id="cd12148">
    <property type="entry name" value="fungal_TF_MHR"/>
    <property type="match status" value="1"/>
</dbReference>